<proteinExistence type="predicted"/>
<dbReference type="PROSITE" id="PS50943">
    <property type="entry name" value="HTH_CROC1"/>
    <property type="match status" value="1"/>
</dbReference>
<dbReference type="InterPro" id="IPR010982">
    <property type="entry name" value="Lambda_DNA-bd_dom_sf"/>
</dbReference>
<dbReference type="PANTHER" id="PTHR46558">
    <property type="entry name" value="TRACRIPTIONAL REGULATORY PROTEIN-RELATED-RELATED"/>
    <property type="match status" value="1"/>
</dbReference>
<keyword evidence="1" id="KW-0238">DNA-binding</keyword>
<dbReference type="AlphaFoldDB" id="A0A2V2YSH2"/>
<feature type="domain" description="HTH cro/C1-type" evidence="3">
    <location>
        <begin position="12"/>
        <end position="66"/>
    </location>
</feature>
<feature type="region of interest" description="Disordered" evidence="2">
    <location>
        <begin position="1"/>
        <end position="20"/>
    </location>
</feature>
<sequence length="122" mass="14003">MESKNIEMGRRLKESREKKGYKQNRIAKLLGIHNSTLAKYESGEREPDLNTITSLSEMYEVPVNYLISGEVEPTDSPLLNIDPERLKVFEALGKLNDEQVAHILKTIELITSNDQALQRKYK</sequence>
<keyword evidence="5" id="KW-1185">Reference proteome</keyword>
<evidence type="ECO:0000256" key="2">
    <source>
        <dbReference type="SAM" id="MobiDB-lite"/>
    </source>
</evidence>
<dbReference type="OrthoDB" id="1863321at2"/>
<evidence type="ECO:0000259" key="3">
    <source>
        <dbReference type="PROSITE" id="PS50943"/>
    </source>
</evidence>
<dbReference type="RefSeq" id="WP_110044669.1">
    <property type="nucleotide sequence ID" value="NZ_CP054613.1"/>
</dbReference>
<organism evidence="4 5">
    <name type="scientific">Paenibacillus cellulosilyticus</name>
    <dbReference type="NCBI Taxonomy" id="375489"/>
    <lineage>
        <taxon>Bacteria</taxon>
        <taxon>Bacillati</taxon>
        <taxon>Bacillota</taxon>
        <taxon>Bacilli</taxon>
        <taxon>Bacillales</taxon>
        <taxon>Paenibacillaceae</taxon>
        <taxon>Paenibacillus</taxon>
    </lineage>
</organism>
<dbReference type="Pfam" id="PF01381">
    <property type="entry name" value="HTH_3"/>
    <property type="match status" value="1"/>
</dbReference>
<dbReference type="SUPFAM" id="SSF47413">
    <property type="entry name" value="lambda repressor-like DNA-binding domains"/>
    <property type="match status" value="1"/>
</dbReference>
<protein>
    <submittedName>
        <fullName evidence="4">Helix-turn-helix protein</fullName>
    </submittedName>
</protein>
<dbReference type="PANTHER" id="PTHR46558:SF14">
    <property type="entry name" value="HTH-TYPE TRANSCRIPTIONAL REGULATOR ANSR"/>
    <property type="match status" value="1"/>
</dbReference>
<dbReference type="InterPro" id="IPR001387">
    <property type="entry name" value="Cro/C1-type_HTH"/>
</dbReference>
<gene>
    <name evidence="4" type="ORF">DFQ01_11062</name>
</gene>
<name>A0A2V2YSH2_9BACL</name>
<dbReference type="Proteomes" id="UP000246635">
    <property type="component" value="Unassembled WGS sequence"/>
</dbReference>
<comment type="caution">
    <text evidence="4">The sequence shown here is derived from an EMBL/GenBank/DDBJ whole genome shotgun (WGS) entry which is preliminary data.</text>
</comment>
<dbReference type="CDD" id="cd00093">
    <property type="entry name" value="HTH_XRE"/>
    <property type="match status" value="1"/>
</dbReference>
<evidence type="ECO:0000313" key="5">
    <source>
        <dbReference type="Proteomes" id="UP000246635"/>
    </source>
</evidence>
<evidence type="ECO:0000313" key="4">
    <source>
        <dbReference type="EMBL" id="PWW01172.1"/>
    </source>
</evidence>
<evidence type="ECO:0000256" key="1">
    <source>
        <dbReference type="ARBA" id="ARBA00023125"/>
    </source>
</evidence>
<dbReference type="EMBL" id="QGTQ01000010">
    <property type="protein sequence ID" value="PWW01172.1"/>
    <property type="molecule type" value="Genomic_DNA"/>
</dbReference>
<reference evidence="4 5" key="1">
    <citation type="submission" date="2018-05" db="EMBL/GenBank/DDBJ databases">
        <title>Genomic Encyclopedia of Type Strains, Phase III (KMG-III): the genomes of soil and plant-associated and newly described type strains.</title>
        <authorList>
            <person name="Whitman W."/>
        </authorList>
    </citation>
    <scope>NUCLEOTIDE SEQUENCE [LARGE SCALE GENOMIC DNA]</scope>
    <source>
        <strain evidence="4 5">CECT 5696</strain>
    </source>
</reference>
<dbReference type="SMART" id="SM00530">
    <property type="entry name" value="HTH_XRE"/>
    <property type="match status" value="1"/>
</dbReference>
<accession>A0A2V2YSH2</accession>
<dbReference type="GO" id="GO:0003677">
    <property type="term" value="F:DNA binding"/>
    <property type="evidence" value="ECO:0007669"/>
    <property type="project" value="UniProtKB-KW"/>
</dbReference>
<dbReference type="Gene3D" id="1.10.260.40">
    <property type="entry name" value="lambda repressor-like DNA-binding domains"/>
    <property type="match status" value="1"/>
</dbReference>